<sequence length="394" mass="41849">MELLNRLDAQLQTLAQQSLIRTRRVVDSPCGPRVRVDGRELLAFCSNDYLGLASHPALAAALQEGAALYGAGSGASHLISGHSRAHFQLEDRLAQFVGAHLERPRALYFCTGYMANLAIITGLTAGDRDAAIFSESLNHASLIDGTRLARAAVQVYPHADLEALATMLQASTAATKVVVTDSVFSMDGDLADLPALLALCERYGAWLVVDDAHGLGTLGEHGHGALEHFGLQSPYLVYMGTLGKAAGVGGAFVAAHETVIETLIQKARPYIFTTAAAPALAHALLASLELLEGPEGMQRRAHLQALVAQLNDGLRLTRWQRLPSDTAIQPILIGDNAETMRAGAALYEQGLWVGTIRPPTVAPGTSRLRVTLSAGHTHADVATLVNAINALERM</sequence>
<evidence type="ECO:0000256" key="4">
    <source>
        <dbReference type="ARBA" id="ARBA00022679"/>
    </source>
</evidence>
<dbReference type="Gene3D" id="3.90.1150.10">
    <property type="entry name" value="Aspartate Aminotransferase, domain 1"/>
    <property type="match status" value="1"/>
</dbReference>
<feature type="binding site" evidence="8">
    <location>
        <position position="213"/>
    </location>
    <ligand>
        <name>pyridoxal 5'-phosphate</name>
        <dbReference type="ChEBI" id="CHEBI:597326"/>
    </ligand>
</feature>
<comment type="cofactor">
    <cofactor evidence="1 8 9">
        <name>pyridoxal 5'-phosphate</name>
        <dbReference type="ChEBI" id="CHEBI:597326"/>
    </cofactor>
</comment>
<evidence type="ECO:0000256" key="9">
    <source>
        <dbReference type="PIRSR" id="PIRSR604723-51"/>
    </source>
</evidence>
<evidence type="ECO:0000313" key="12">
    <source>
        <dbReference type="Proteomes" id="UP000566711"/>
    </source>
</evidence>
<feature type="domain" description="Aminotransferase class I/classII large" evidence="10">
    <location>
        <begin position="40"/>
        <end position="388"/>
    </location>
</feature>
<evidence type="ECO:0000256" key="1">
    <source>
        <dbReference type="ARBA" id="ARBA00001933"/>
    </source>
</evidence>
<keyword evidence="5 8" id="KW-0093">Biotin biosynthesis</keyword>
<dbReference type="InterPro" id="IPR004839">
    <property type="entry name" value="Aminotransferase_I/II_large"/>
</dbReference>
<dbReference type="InterPro" id="IPR015424">
    <property type="entry name" value="PyrdxlP-dep_Trfase"/>
</dbReference>
<proteinExistence type="inferred from homology"/>
<evidence type="ECO:0000256" key="7">
    <source>
        <dbReference type="ARBA" id="ARBA00047715"/>
    </source>
</evidence>
<dbReference type="AlphaFoldDB" id="A0A7W2EF44"/>
<dbReference type="NCBIfam" id="TIGR00858">
    <property type="entry name" value="bioF"/>
    <property type="match status" value="1"/>
</dbReference>
<evidence type="ECO:0000256" key="2">
    <source>
        <dbReference type="ARBA" id="ARBA00004746"/>
    </source>
</evidence>
<feature type="binding site" evidence="8">
    <location>
        <position position="185"/>
    </location>
    <ligand>
        <name>pyridoxal 5'-phosphate</name>
        <dbReference type="ChEBI" id="CHEBI:597326"/>
    </ligand>
</feature>
<dbReference type="UniPathway" id="UPA00078"/>
<comment type="similarity">
    <text evidence="8">Belongs to the class-II pyridoxal-phosphate-dependent aminotransferase family. BioF subfamily.</text>
</comment>
<feature type="binding site" evidence="8">
    <location>
        <position position="241"/>
    </location>
    <ligand>
        <name>pyridoxal 5'-phosphate</name>
        <dbReference type="ChEBI" id="CHEBI:597326"/>
    </ligand>
</feature>
<dbReference type="Proteomes" id="UP000566711">
    <property type="component" value="Unassembled WGS sequence"/>
</dbReference>
<accession>A0A7W2EF44</accession>
<dbReference type="InterPro" id="IPR022834">
    <property type="entry name" value="AONS_Proteobacteria"/>
</dbReference>
<feature type="binding site" evidence="8">
    <location>
        <position position="21"/>
    </location>
    <ligand>
        <name>substrate</name>
    </ligand>
</feature>
<dbReference type="Gene3D" id="3.40.640.10">
    <property type="entry name" value="Type I PLP-dependent aspartate aminotransferase-like (Major domain)"/>
    <property type="match status" value="1"/>
</dbReference>
<dbReference type="InterPro" id="IPR004723">
    <property type="entry name" value="AONS_Archaea/Proteobacteria"/>
</dbReference>
<comment type="subunit">
    <text evidence="3 8">Homodimer.</text>
</comment>
<feature type="binding site" evidence="8">
    <location>
        <position position="360"/>
    </location>
    <ligand>
        <name>substrate</name>
    </ligand>
</feature>
<dbReference type="InterPro" id="IPR015422">
    <property type="entry name" value="PyrdxlP-dep_Trfase_small"/>
</dbReference>
<comment type="function">
    <text evidence="8">Catalyzes the decarboxylative condensation of pimeloyl-[acyl-carrier protein] and L-alanine to produce 8-amino-7-oxononanoate (AON), [acyl-carrier protein], and carbon dioxide.</text>
</comment>
<keyword evidence="12" id="KW-1185">Reference proteome</keyword>
<dbReference type="GO" id="GO:0009102">
    <property type="term" value="P:biotin biosynthetic process"/>
    <property type="evidence" value="ECO:0007669"/>
    <property type="project" value="UniProtKB-UniRule"/>
</dbReference>
<protein>
    <recommendedName>
        <fullName evidence="8">8-amino-7-oxononanoate synthase</fullName>
        <shortName evidence="8">AONS</shortName>
        <ecNumber evidence="8">2.3.1.47</ecNumber>
    </recommendedName>
    <alternativeName>
        <fullName evidence="8">7-keto-8-amino-pelargonic acid synthase</fullName>
        <shortName evidence="8">7-KAP synthase</shortName>
        <shortName evidence="8">KAPA synthase</shortName>
    </alternativeName>
    <alternativeName>
        <fullName evidence="8">8-amino-7-ketopelargonate synthase</fullName>
    </alternativeName>
</protein>
<dbReference type="EMBL" id="JACEZS010000003">
    <property type="protein sequence ID" value="MBA5604770.1"/>
    <property type="molecule type" value="Genomic_DNA"/>
</dbReference>
<evidence type="ECO:0000256" key="3">
    <source>
        <dbReference type="ARBA" id="ARBA00011738"/>
    </source>
</evidence>
<evidence type="ECO:0000256" key="8">
    <source>
        <dbReference type="HAMAP-Rule" id="MF_01693"/>
    </source>
</evidence>
<dbReference type="Pfam" id="PF00155">
    <property type="entry name" value="Aminotran_1_2"/>
    <property type="match status" value="1"/>
</dbReference>
<dbReference type="InterPro" id="IPR050087">
    <property type="entry name" value="AON_synthase_class-II"/>
</dbReference>
<keyword evidence="6 8" id="KW-0663">Pyridoxal phosphate</keyword>
<dbReference type="InterPro" id="IPR015421">
    <property type="entry name" value="PyrdxlP-dep_Trfase_major"/>
</dbReference>
<dbReference type="RefSeq" id="WP_182214925.1">
    <property type="nucleotide sequence ID" value="NZ_JACEZS010000003.1"/>
</dbReference>
<feature type="modified residue" description="N6-(pyridoxal phosphate)lysine" evidence="8 9">
    <location>
        <position position="244"/>
    </location>
</feature>
<comment type="catalytic activity">
    <reaction evidence="7 8">
        <text>6-carboxyhexanoyl-[ACP] + L-alanine + H(+) = (8S)-8-amino-7-oxononanoate + holo-[ACP] + CO2</text>
        <dbReference type="Rhea" id="RHEA:42288"/>
        <dbReference type="Rhea" id="RHEA-COMP:9685"/>
        <dbReference type="Rhea" id="RHEA-COMP:9955"/>
        <dbReference type="ChEBI" id="CHEBI:15378"/>
        <dbReference type="ChEBI" id="CHEBI:16526"/>
        <dbReference type="ChEBI" id="CHEBI:57972"/>
        <dbReference type="ChEBI" id="CHEBI:64479"/>
        <dbReference type="ChEBI" id="CHEBI:78846"/>
        <dbReference type="ChEBI" id="CHEBI:149468"/>
        <dbReference type="EC" id="2.3.1.47"/>
    </reaction>
</comment>
<dbReference type="GO" id="GO:0030170">
    <property type="term" value="F:pyridoxal phosphate binding"/>
    <property type="evidence" value="ECO:0007669"/>
    <property type="project" value="UniProtKB-UniRule"/>
</dbReference>
<dbReference type="HAMAP" id="MF_01693">
    <property type="entry name" value="BioF_aminotrans_2"/>
    <property type="match status" value="1"/>
</dbReference>
<gene>
    <name evidence="8 11" type="primary">bioF</name>
    <name evidence="11" type="ORF">H3H36_05265</name>
</gene>
<evidence type="ECO:0000256" key="5">
    <source>
        <dbReference type="ARBA" id="ARBA00022756"/>
    </source>
</evidence>
<feature type="binding site" evidence="8">
    <location>
        <begin position="112"/>
        <end position="113"/>
    </location>
    <ligand>
        <name>pyridoxal 5'-phosphate</name>
        <dbReference type="ChEBI" id="CHEBI:597326"/>
    </ligand>
</feature>
<dbReference type="PANTHER" id="PTHR13693:SF100">
    <property type="entry name" value="8-AMINO-7-OXONONANOATE SYNTHASE"/>
    <property type="match status" value="1"/>
</dbReference>
<feature type="binding site" evidence="8">
    <location>
        <position position="139"/>
    </location>
    <ligand>
        <name>substrate</name>
    </ligand>
</feature>
<reference evidence="11 12" key="1">
    <citation type="submission" date="2020-07" db="EMBL/GenBank/DDBJ databases">
        <title>Novel species isolated from subtropical streams in China.</title>
        <authorList>
            <person name="Lu H."/>
        </authorList>
    </citation>
    <scope>NUCLEOTIDE SEQUENCE [LARGE SCALE GENOMIC DNA]</scope>
    <source>
        <strain evidence="11 12">FT3S</strain>
    </source>
</reference>
<evidence type="ECO:0000259" key="10">
    <source>
        <dbReference type="Pfam" id="PF00155"/>
    </source>
</evidence>
<dbReference type="EC" id="2.3.1.47" evidence="8"/>
<dbReference type="SUPFAM" id="SSF53383">
    <property type="entry name" value="PLP-dependent transferases"/>
    <property type="match status" value="1"/>
</dbReference>
<keyword evidence="4 8" id="KW-0808">Transferase</keyword>
<evidence type="ECO:0000256" key="6">
    <source>
        <dbReference type="ARBA" id="ARBA00022898"/>
    </source>
</evidence>
<dbReference type="GO" id="GO:0008710">
    <property type="term" value="F:8-amino-7-oxononanoate synthase activity"/>
    <property type="evidence" value="ECO:0007669"/>
    <property type="project" value="UniProtKB-UniRule"/>
</dbReference>
<comment type="caution">
    <text evidence="11">The sequence shown here is derived from an EMBL/GenBank/DDBJ whole genome shotgun (WGS) entry which is preliminary data.</text>
</comment>
<name>A0A7W2EF44_9BURK</name>
<keyword evidence="11" id="KW-0012">Acyltransferase</keyword>
<comment type="pathway">
    <text evidence="2 8">Cofactor biosynthesis; biotin biosynthesis.</text>
</comment>
<evidence type="ECO:0000313" key="11">
    <source>
        <dbReference type="EMBL" id="MBA5604770.1"/>
    </source>
</evidence>
<organism evidence="11 12">
    <name type="scientific">Rugamonas fusca</name>
    <dbReference type="NCBI Taxonomy" id="2758568"/>
    <lineage>
        <taxon>Bacteria</taxon>
        <taxon>Pseudomonadati</taxon>
        <taxon>Pseudomonadota</taxon>
        <taxon>Betaproteobacteria</taxon>
        <taxon>Burkholderiales</taxon>
        <taxon>Oxalobacteraceae</taxon>
        <taxon>Telluria group</taxon>
        <taxon>Rugamonas</taxon>
    </lineage>
</organism>
<dbReference type="PANTHER" id="PTHR13693">
    <property type="entry name" value="CLASS II AMINOTRANSFERASE/8-AMINO-7-OXONONANOATE SYNTHASE"/>
    <property type="match status" value="1"/>
</dbReference>